<dbReference type="GO" id="GO:0006508">
    <property type="term" value="P:proteolysis"/>
    <property type="evidence" value="ECO:0007669"/>
    <property type="project" value="UniProtKB-KW"/>
</dbReference>
<gene>
    <name evidence="6" type="ORF">FALBO_8855</name>
</gene>
<dbReference type="EMBL" id="JAADYS010001208">
    <property type="protein sequence ID" value="KAF4464317.1"/>
    <property type="molecule type" value="Genomic_DNA"/>
</dbReference>
<comment type="caution">
    <text evidence="6">The sequence shown here is derived from an EMBL/GenBank/DDBJ whole genome shotgun (WGS) entry which is preliminary data.</text>
</comment>
<organism evidence="6 7">
    <name type="scientific">Fusarium albosuccineum</name>
    <dbReference type="NCBI Taxonomy" id="1237068"/>
    <lineage>
        <taxon>Eukaryota</taxon>
        <taxon>Fungi</taxon>
        <taxon>Dikarya</taxon>
        <taxon>Ascomycota</taxon>
        <taxon>Pezizomycotina</taxon>
        <taxon>Sordariomycetes</taxon>
        <taxon>Hypocreomycetidae</taxon>
        <taxon>Hypocreales</taxon>
        <taxon>Nectriaceae</taxon>
        <taxon>Fusarium</taxon>
        <taxon>Fusarium decemcellulare species complex</taxon>
    </lineage>
</organism>
<sequence>MQKLGVAAETSNLTLPPLFTPGGLMYGRSFTRRNIQECVWNHYFETCSETGSTADSVRGSATPPPLSSTGTSVSFTYKASNLDPGDESKSLTPSQPVPLKVRASPLSTTGKRGRNPDSQQLEDSPLKSAFPAKLPRLSSGPASLAEVRDGFKKRRASDGSHSYGNWAEWKAEGFDPHTDEEQSKMQQPSMTKQRHDSDGGGKTSFKGLGRGDQPVPLEPLVVKTPSTPPLAGSLAARQTTPLPAAFPDGSENETLARIWKSEMLNDVAICRILTRLVSLRPIKSFTVDSLAIDKPLALLFHQRLQKPRTLLVPLHLPKSAHWILLVLQTPGKTSILYDSLPHLASDELGARLNTVEHGLLAGLGWNLEGAKRVEWPHQQNGVDCGVSLLVSAVYTLAGRPSPGNECDYTLWRKVLAALFVSDDELSLWRDQHPEHLTLQPLELRDDPTIVFHTSFASPNPLPRIITASRYFEWRDAILKQITSSTRLMTDSLNEFLHRYRAAHRSIAEIIAVLSDLLGKEPPEILEEYQKVAATLEALKACNDSYEDIEQMLRLRLTAHEGAIKEQSLTRNRLEELLAQYRSDLCRLEDVMKRVEQDLERA</sequence>
<dbReference type="AlphaFoldDB" id="A0A8H4L7J2"/>
<dbReference type="InterPro" id="IPR038765">
    <property type="entry name" value="Papain-like_cys_pep_sf"/>
</dbReference>
<keyword evidence="7" id="KW-1185">Reference proteome</keyword>
<dbReference type="Proteomes" id="UP000554235">
    <property type="component" value="Unassembled WGS sequence"/>
</dbReference>
<dbReference type="GO" id="GO:0019783">
    <property type="term" value="F:ubiquitin-like protein peptidase activity"/>
    <property type="evidence" value="ECO:0007669"/>
    <property type="project" value="UniProtKB-ARBA"/>
</dbReference>
<dbReference type="InterPro" id="IPR003653">
    <property type="entry name" value="Peptidase_C48_C"/>
</dbReference>
<evidence type="ECO:0000256" key="1">
    <source>
        <dbReference type="ARBA" id="ARBA00005234"/>
    </source>
</evidence>
<evidence type="ECO:0000256" key="2">
    <source>
        <dbReference type="ARBA" id="ARBA00022670"/>
    </source>
</evidence>
<evidence type="ECO:0000313" key="6">
    <source>
        <dbReference type="EMBL" id="KAF4464317.1"/>
    </source>
</evidence>
<protein>
    <submittedName>
        <fullName evidence="6">Ulp1 protease family</fullName>
    </submittedName>
</protein>
<evidence type="ECO:0000259" key="5">
    <source>
        <dbReference type="PROSITE" id="PS50600"/>
    </source>
</evidence>
<dbReference type="OrthoDB" id="5055018at2759"/>
<dbReference type="Gene3D" id="3.40.395.10">
    <property type="entry name" value="Adenoviral Proteinase, Chain A"/>
    <property type="match status" value="1"/>
</dbReference>
<evidence type="ECO:0000313" key="7">
    <source>
        <dbReference type="Proteomes" id="UP000554235"/>
    </source>
</evidence>
<evidence type="ECO:0000256" key="3">
    <source>
        <dbReference type="ARBA" id="ARBA00022801"/>
    </source>
</evidence>
<accession>A0A8H4L7J2</accession>
<dbReference type="PROSITE" id="PS50600">
    <property type="entry name" value="ULP_PROTEASE"/>
    <property type="match status" value="1"/>
</dbReference>
<keyword evidence="3" id="KW-0378">Hydrolase</keyword>
<feature type="compositionally biased region" description="Basic and acidic residues" evidence="4">
    <location>
        <begin position="169"/>
        <end position="183"/>
    </location>
</feature>
<dbReference type="GO" id="GO:0008234">
    <property type="term" value="F:cysteine-type peptidase activity"/>
    <property type="evidence" value="ECO:0007669"/>
    <property type="project" value="InterPro"/>
</dbReference>
<proteinExistence type="inferred from homology"/>
<keyword evidence="2 6" id="KW-0645">Protease</keyword>
<feature type="domain" description="Ubiquitin-like protease family profile" evidence="5">
    <location>
        <begin position="220"/>
        <end position="395"/>
    </location>
</feature>
<evidence type="ECO:0000256" key="4">
    <source>
        <dbReference type="SAM" id="MobiDB-lite"/>
    </source>
</evidence>
<comment type="similarity">
    <text evidence="1">Belongs to the peptidase C48 family.</text>
</comment>
<feature type="compositionally biased region" description="Polar residues" evidence="4">
    <location>
        <begin position="105"/>
        <end position="122"/>
    </location>
</feature>
<reference evidence="6 7" key="1">
    <citation type="submission" date="2020-01" db="EMBL/GenBank/DDBJ databases">
        <title>Identification and distribution of gene clusters putatively required for synthesis of sphingolipid metabolism inhibitors in phylogenetically diverse species of the filamentous fungus Fusarium.</title>
        <authorList>
            <person name="Kim H.-S."/>
            <person name="Busman M."/>
            <person name="Brown D.W."/>
            <person name="Divon H."/>
            <person name="Uhlig S."/>
            <person name="Proctor R.H."/>
        </authorList>
    </citation>
    <scope>NUCLEOTIDE SEQUENCE [LARGE SCALE GENOMIC DNA]</scope>
    <source>
        <strain evidence="6 7">NRRL 20459</strain>
    </source>
</reference>
<feature type="compositionally biased region" description="Polar residues" evidence="4">
    <location>
        <begin position="67"/>
        <end position="79"/>
    </location>
</feature>
<name>A0A8H4L7J2_9HYPO</name>
<dbReference type="SUPFAM" id="SSF54001">
    <property type="entry name" value="Cysteine proteinases"/>
    <property type="match status" value="1"/>
</dbReference>
<feature type="region of interest" description="Disordered" evidence="4">
    <location>
        <begin position="51"/>
        <end position="217"/>
    </location>
</feature>